<feature type="domain" description="HTH myb-type" evidence="9">
    <location>
        <begin position="1"/>
        <end position="54"/>
    </location>
</feature>
<keyword evidence="2" id="KW-0677">Repeat</keyword>
<protein>
    <submittedName>
        <fullName evidence="10">Transcription factor MYB113-like</fullName>
    </submittedName>
</protein>
<evidence type="ECO:0000313" key="10">
    <source>
        <dbReference type="EMBL" id="KAF7805256.1"/>
    </source>
</evidence>
<dbReference type="PROSITE" id="PS50090">
    <property type="entry name" value="MYB_LIKE"/>
    <property type="match status" value="2"/>
</dbReference>
<dbReference type="PANTHER" id="PTHR47999">
    <property type="entry name" value="TRANSCRIPTION FACTOR MYB8-RELATED-RELATED"/>
    <property type="match status" value="1"/>
</dbReference>
<keyword evidence="6" id="KW-0804">Transcription</keyword>
<comment type="subcellular location">
    <subcellularLocation>
        <location evidence="1">Nucleus</location>
    </subcellularLocation>
</comment>
<proteinExistence type="predicted"/>
<dbReference type="SMART" id="SM00717">
    <property type="entry name" value="SANT"/>
    <property type="match status" value="2"/>
</dbReference>
<dbReference type="Proteomes" id="UP000634136">
    <property type="component" value="Unassembled WGS sequence"/>
</dbReference>
<dbReference type="GO" id="GO:0080090">
    <property type="term" value="P:regulation of primary metabolic process"/>
    <property type="evidence" value="ECO:0007669"/>
    <property type="project" value="UniProtKB-ARBA"/>
</dbReference>
<dbReference type="SUPFAM" id="SSF46689">
    <property type="entry name" value="Homeodomain-like"/>
    <property type="match status" value="1"/>
</dbReference>
<evidence type="ECO:0000259" key="8">
    <source>
        <dbReference type="PROSITE" id="PS50090"/>
    </source>
</evidence>
<feature type="domain" description="HTH myb-type" evidence="9">
    <location>
        <begin position="55"/>
        <end position="105"/>
    </location>
</feature>
<organism evidence="10 11">
    <name type="scientific">Senna tora</name>
    <dbReference type="NCBI Taxonomy" id="362788"/>
    <lineage>
        <taxon>Eukaryota</taxon>
        <taxon>Viridiplantae</taxon>
        <taxon>Streptophyta</taxon>
        <taxon>Embryophyta</taxon>
        <taxon>Tracheophyta</taxon>
        <taxon>Spermatophyta</taxon>
        <taxon>Magnoliopsida</taxon>
        <taxon>eudicotyledons</taxon>
        <taxon>Gunneridae</taxon>
        <taxon>Pentapetalae</taxon>
        <taxon>rosids</taxon>
        <taxon>fabids</taxon>
        <taxon>Fabales</taxon>
        <taxon>Fabaceae</taxon>
        <taxon>Caesalpinioideae</taxon>
        <taxon>Cassia clade</taxon>
        <taxon>Senna</taxon>
    </lineage>
</organism>
<dbReference type="FunFam" id="1.10.10.60:FF:000218">
    <property type="entry name" value="Myb transcription factor"/>
    <property type="match status" value="1"/>
</dbReference>
<dbReference type="OrthoDB" id="2143914at2759"/>
<dbReference type="InterPro" id="IPR009057">
    <property type="entry name" value="Homeodomain-like_sf"/>
</dbReference>
<evidence type="ECO:0000256" key="6">
    <source>
        <dbReference type="ARBA" id="ARBA00023163"/>
    </source>
</evidence>
<evidence type="ECO:0000256" key="1">
    <source>
        <dbReference type="ARBA" id="ARBA00004123"/>
    </source>
</evidence>
<dbReference type="Pfam" id="PF00249">
    <property type="entry name" value="Myb_DNA-binding"/>
    <property type="match status" value="2"/>
</dbReference>
<sequence>MGGVPWTKEEDNLLKKCILQYGEGNWHRLPVLSGLKRCRKSCRLRWLNYLRPNIKRGSFSHDEGQLILKLHKLVGNRWTVIAGRLPGRTANDVKNYWNCHLTQGQVDNTSIISARINHTSTPITSSSYADHHHPFVDDLPLPFMDLEFQPLKPTNQCDNWDDFTLDLDLI</sequence>
<evidence type="ECO:0000256" key="2">
    <source>
        <dbReference type="ARBA" id="ARBA00022737"/>
    </source>
</evidence>
<feature type="domain" description="Myb-like" evidence="8">
    <location>
        <begin position="51"/>
        <end position="101"/>
    </location>
</feature>
<accession>A0A834SKV6</accession>
<dbReference type="PROSITE" id="PS51294">
    <property type="entry name" value="HTH_MYB"/>
    <property type="match status" value="2"/>
</dbReference>
<evidence type="ECO:0000256" key="7">
    <source>
        <dbReference type="ARBA" id="ARBA00023242"/>
    </source>
</evidence>
<dbReference type="GO" id="GO:0005634">
    <property type="term" value="C:nucleus"/>
    <property type="evidence" value="ECO:0007669"/>
    <property type="project" value="UniProtKB-SubCell"/>
</dbReference>
<evidence type="ECO:0000256" key="4">
    <source>
        <dbReference type="ARBA" id="ARBA00023125"/>
    </source>
</evidence>
<keyword evidence="11" id="KW-1185">Reference proteome</keyword>
<dbReference type="AlphaFoldDB" id="A0A834SKV6"/>
<evidence type="ECO:0000256" key="3">
    <source>
        <dbReference type="ARBA" id="ARBA00023015"/>
    </source>
</evidence>
<feature type="domain" description="Myb-like" evidence="8">
    <location>
        <begin position="5"/>
        <end position="50"/>
    </location>
</feature>
<keyword evidence="3" id="KW-0805">Transcription regulation</keyword>
<keyword evidence="5" id="KW-0010">Activator</keyword>
<dbReference type="EMBL" id="JAAIUW010000013">
    <property type="protein sequence ID" value="KAF7805256.1"/>
    <property type="molecule type" value="Genomic_DNA"/>
</dbReference>
<reference evidence="10" key="1">
    <citation type="submission" date="2020-09" db="EMBL/GenBank/DDBJ databases">
        <title>Genome-Enabled Discovery of Anthraquinone Biosynthesis in Senna tora.</title>
        <authorList>
            <person name="Kang S.-H."/>
            <person name="Pandey R.P."/>
            <person name="Lee C.-M."/>
            <person name="Sim J.-S."/>
            <person name="Jeong J.-T."/>
            <person name="Choi B.-S."/>
            <person name="Jung M."/>
            <person name="Ginzburg D."/>
            <person name="Zhao K."/>
            <person name="Won S.Y."/>
            <person name="Oh T.-J."/>
            <person name="Yu Y."/>
            <person name="Kim N.-H."/>
            <person name="Lee O.R."/>
            <person name="Lee T.-H."/>
            <person name="Bashyal P."/>
            <person name="Kim T.-S."/>
            <person name="Lee W.-H."/>
            <person name="Kawkins C."/>
            <person name="Kim C.-K."/>
            <person name="Kim J.S."/>
            <person name="Ahn B.O."/>
            <person name="Rhee S.Y."/>
            <person name="Sohng J.K."/>
        </authorList>
    </citation>
    <scope>NUCLEOTIDE SEQUENCE</scope>
    <source>
        <tissue evidence="10">Leaf</tissue>
    </source>
</reference>
<evidence type="ECO:0000259" key="9">
    <source>
        <dbReference type="PROSITE" id="PS51294"/>
    </source>
</evidence>
<keyword evidence="7" id="KW-0539">Nucleus</keyword>
<dbReference type="Gene3D" id="1.10.10.60">
    <property type="entry name" value="Homeodomain-like"/>
    <property type="match status" value="2"/>
</dbReference>
<evidence type="ECO:0000256" key="5">
    <source>
        <dbReference type="ARBA" id="ARBA00023159"/>
    </source>
</evidence>
<dbReference type="InterPro" id="IPR017930">
    <property type="entry name" value="Myb_dom"/>
</dbReference>
<dbReference type="CDD" id="cd00167">
    <property type="entry name" value="SANT"/>
    <property type="match status" value="2"/>
</dbReference>
<keyword evidence="4" id="KW-0238">DNA-binding</keyword>
<dbReference type="GO" id="GO:0003677">
    <property type="term" value="F:DNA binding"/>
    <property type="evidence" value="ECO:0007669"/>
    <property type="project" value="UniProtKB-KW"/>
</dbReference>
<comment type="caution">
    <text evidence="10">The sequence shown here is derived from an EMBL/GenBank/DDBJ whole genome shotgun (WGS) entry which is preliminary data.</text>
</comment>
<dbReference type="PANTHER" id="PTHR47999:SF20">
    <property type="entry name" value="MYB TRANSCRIPTION FACTOR"/>
    <property type="match status" value="1"/>
</dbReference>
<dbReference type="InterPro" id="IPR015495">
    <property type="entry name" value="Myb_TF_plants"/>
</dbReference>
<name>A0A834SKV6_9FABA</name>
<gene>
    <name evidence="10" type="ORF">G2W53_044367</name>
</gene>
<dbReference type="InterPro" id="IPR001005">
    <property type="entry name" value="SANT/Myb"/>
</dbReference>
<evidence type="ECO:0000313" key="11">
    <source>
        <dbReference type="Proteomes" id="UP000634136"/>
    </source>
</evidence>